<dbReference type="EMBL" id="UGYW01000002">
    <property type="protein sequence ID" value="SUJ25417.1"/>
    <property type="molecule type" value="Genomic_DNA"/>
</dbReference>
<name>A0A380CP97_SPHSI</name>
<proteinExistence type="predicted"/>
<gene>
    <name evidence="1" type="ORF">NCTC11388_03719</name>
</gene>
<accession>A0A380CP97</accession>
<sequence length="38" mass="4215">MKVLQTSQNSDLKSLLGISEIYLSFGYERFGTTKGKAC</sequence>
<evidence type="ECO:0000313" key="1">
    <source>
        <dbReference type="EMBL" id="SUJ25417.1"/>
    </source>
</evidence>
<organism evidence="1 2">
    <name type="scientific">Sphingobacterium spiritivorum</name>
    <name type="common">Flavobacterium spiritivorum</name>
    <dbReference type="NCBI Taxonomy" id="258"/>
    <lineage>
        <taxon>Bacteria</taxon>
        <taxon>Pseudomonadati</taxon>
        <taxon>Bacteroidota</taxon>
        <taxon>Sphingobacteriia</taxon>
        <taxon>Sphingobacteriales</taxon>
        <taxon>Sphingobacteriaceae</taxon>
        <taxon>Sphingobacterium</taxon>
    </lineage>
</organism>
<reference evidence="1 2" key="1">
    <citation type="submission" date="2018-06" db="EMBL/GenBank/DDBJ databases">
        <authorList>
            <consortium name="Pathogen Informatics"/>
            <person name="Doyle S."/>
        </authorList>
    </citation>
    <scope>NUCLEOTIDE SEQUENCE [LARGE SCALE GENOMIC DNA]</scope>
    <source>
        <strain evidence="1 2">NCTC11388</strain>
    </source>
</reference>
<dbReference type="AlphaFoldDB" id="A0A380CP97"/>
<evidence type="ECO:0000313" key="2">
    <source>
        <dbReference type="Proteomes" id="UP000254893"/>
    </source>
</evidence>
<dbReference type="Proteomes" id="UP000254893">
    <property type="component" value="Unassembled WGS sequence"/>
</dbReference>
<protein>
    <submittedName>
        <fullName evidence="1">Uncharacterized protein</fullName>
    </submittedName>
</protein>